<sequence length="48" mass="5365">MKFLPFLVQSQDLGLRILSLNPEIPVLLCSFPLSVGCHVGLNFWAFFG</sequence>
<organism evidence="2 3">
    <name type="scientific">Rubroshorea leprosula</name>
    <dbReference type="NCBI Taxonomy" id="152421"/>
    <lineage>
        <taxon>Eukaryota</taxon>
        <taxon>Viridiplantae</taxon>
        <taxon>Streptophyta</taxon>
        <taxon>Embryophyta</taxon>
        <taxon>Tracheophyta</taxon>
        <taxon>Spermatophyta</taxon>
        <taxon>Magnoliopsida</taxon>
        <taxon>eudicotyledons</taxon>
        <taxon>Gunneridae</taxon>
        <taxon>Pentapetalae</taxon>
        <taxon>rosids</taxon>
        <taxon>malvids</taxon>
        <taxon>Malvales</taxon>
        <taxon>Dipterocarpaceae</taxon>
        <taxon>Rubroshorea</taxon>
    </lineage>
</organism>
<keyword evidence="1" id="KW-0472">Membrane</keyword>
<keyword evidence="1" id="KW-1133">Transmembrane helix</keyword>
<comment type="caution">
    <text evidence="2">The sequence shown here is derived from an EMBL/GenBank/DDBJ whole genome shotgun (WGS) entry which is preliminary data.</text>
</comment>
<reference evidence="2 3" key="1">
    <citation type="journal article" date="2021" name="Commun. Biol.">
        <title>The genome of Shorea leprosula (Dipterocarpaceae) highlights the ecological relevance of drought in aseasonal tropical rainforests.</title>
        <authorList>
            <person name="Ng K.K.S."/>
            <person name="Kobayashi M.J."/>
            <person name="Fawcett J.A."/>
            <person name="Hatakeyama M."/>
            <person name="Paape T."/>
            <person name="Ng C.H."/>
            <person name="Ang C.C."/>
            <person name="Tnah L.H."/>
            <person name="Lee C.T."/>
            <person name="Nishiyama T."/>
            <person name="Sese J."/>
            <person name="O'Brien M.J."/>
            <person name="Copetti D."/>
            <person name="Mohd Noor M.I."/>
            <person name="Ong R.C."/>
            <person name="Putra M."/>
            <person name="Sireger I.Z."/>
            <person name="Indrioko S."/>
            <person name="Kosugi Y."/>
            <person name="Izuno A."/>
            <person name="Isagi Y."/>
            <person name="Lee S.L."/>
            <person name="Shimizu K.K."/>
        </authorList>
    </citation>
    <scope>NUCLEOTIDE SEQUENCE [LARGE SCALE GENOMIC DNA]</scope>
    <source>
        <strain evidence="2">214</strain>
    </source>
</reference>
<feature type="transmembrane region" description="Helical" evidence="1">
    <location>
        <begin position="24"/>
        <end position="47"/>
    </location>
</feature>
<keyword evidence="1" id="KW-0812">Transmembrane</keyword>
<dbReference type="Proteomes" id="UP001054252">
    <property type="component" value="Unassembled WGS sequence"/>
</dbReference>
<name>A0AAV5MFJ4_9ROSI</name>
<evidence type="ECO:0000256" key="1">
    <source>
        <dbReference type="SAM" id="Phobius"/>
    </source>
</evidence>
<protein>
    <submittedName>
        <fullName evidence="2">Uncharacterized protein</fullName>
    </submittedName>
</protein>
<keyword evidence="3" id="KW-1185">Reference proteome</keyword>
<evidence type="ECO:0000313" key="2">
    <source>
        <dbReference type="EMBL" id="GKV48300.1"/>
    </source>
</evidence>
<dbReference type="EMBL" id="BPVZ01000252">
    <property type="protein sequence ID" value="GKV48300.1"/>
    <property type="molecule type" value="Genomic_DNA"/>
</dbReference>
<dbReference type="AlphaFoldDB" id="A0AAV5MFJ4"/>
<evidence type="ECO:0000313" key="3">
    <source>
        <dbReference type="Proteomes" id="UP001054252"/>
    </source>
</evidence>
<proteinExistence type="predicted"/>
<gene>
    <name evidence="2" type="ORF">SLEP1_g55124</name>
</gene>
<accession>A0AAV5MFJ4</accession>